<dbReference type="Pfam" id="PF03891">
    <property type="entry name" value="DUF333"/>
    <property type="match status" value="1"/>
</dbReference>
<dbReference type="PANTHER" id="PTHR38008:SF2">
    <property type="entry name" value="HEMOLYSIN"/>
    <property type="match status" value="1"/>
</dbReference>
<dbReference type="RefSeq" id="WP_092673826.1">
    <property type="nucleotide sequence ID" value="NZ_FOGC01000003.1"/>
</dbReference>
<evidence type="ECO:0008006" key="4">
    <source>
        <dbReference type="Google" id="ProtNLM"/>
    </source>
</evidence>
<protein>
    <recommendedName>
        <fullName evidence="4">Hemolysin</fullName>
    </recommendedName>
</protein>
<name>A0A1H9GBL5_9GAMM</name>
<feature type="chain" id="PRO_5017261026" description="Hemolysin" evidence="1">
    <location>
        <begin position="26"/>
        <end position="88"/>
    </location>
</feature>
<dbReference type="OrthoDB" id="148878at2"/>
<evidence type="ECO:0000256" key="1">
    <source>
        <dbReference type="SAM" id="SignalP"/>
    </source>
</evidence>
<evidence type="ECO:0000313" key="3">
    <source>
        <dbReference type="Proteomes" id="UP000242515"/>
    </source>
</evidence>
<dbReference type="PROSITE" id="PS51257">
    <property type="entry name" value="PROKAR_LIPOPROTEIN"/>
    <property type="match status" value="1"/>
</dbReference>
<dbReference type="AlphaFoldDB" id="A0A1H9GBL5"/>
<dbReference type="PANTHER" id="PTHR38008">
    <property type="entry name" value="HEMOLYSIN-RELATED"/>
    <property type="match status" value="1"/>
</dbReference>
<keyword evidence="3" id="KW-1185">Reference proteome</keyword>
<sequence length="88" mass="9599">MNKTFFFASMSGIALVATLAGCAQSDSHPDTHRQIGLANPASVYCLSLKGQLENVTTAQGVKSYCTLPSGERVEEWALFRRDHPQKVN</sequence>
<gene>
    <name evidence="2" type="ORF">SAMN05216522_103146</name>
</gene>
<dbReference type="Proteomes" id="UP000242515">
    <property type="component" value="Unassembled WGS sequence"/>
</dbReference>
<dbReference type="STRING" id="988801.SAMN05216522_103146"/>
<organism evidence="2 3">
    <name type="scientific">Rosenbergiella nectarea</name>
    <dbReference type="NCBI Taxonomy" id="988801"/>
    <lineage>
        <taxon>Bacteria</taxon>
        <taxon>Pseudomonadati</taxon>
        <taxon>Pseudomonadota</taxon>
        <taxon>Gammaproteobacteria</taxon>
        <taxon>Enterobacterales</taxon>
        <taxon>Erwiniaceae</taxon>
        <taxon>Rosenbergiella</taxon>
    </lineage>
</organism>
<proteinExistence type="predicted"/>
<dbReference type="EMBL" id="FOGC01000003">
    <property type="protein sequence ID" value="SEQ47476.1"/>
    <property type="molecule type" value="Genomic_DNA"/>
</dbReference>
<dbReference type="InterPro" id="IPR005590">
    <property type="entry name" value="DUF333"/>
</dbReference>
<accession>A0A1H9GBL5</accession>
<keyword evidence="1" id="KW-0732">Signal</keyword>
<feature type="signal peptide" evidence="1">
    <location>
        <begin position="1"/>
        <end position="25"/>
    </location>
</feature>
<reference evidence="3" key="1">
    <citation type="submission" date="2016-10" db="EMBL/GenBank/DDBJ databases">
        <authorList>
            <person name="Varghese N."/>
            <person name="Submissions S."/>
        </authorList>
    </citation>
    <scope>NUCLEOTIDE SEQUENCE [LARGE SCALE GENOMIC DNA]</scope>
    <source>
        <strain evidence="3">8N4</strain>
    </source>
</reference>
<evidence type="ECO:0000313" key="2">
    <source>
        <dbReference type="EMBL" id="SEQ47476.1"/>
    </source>
</evidence>